<comment type="caution">
    <text evidence="2">The sequence shown here is derived from an EMBL/GenBank/DDBJ whole genome shotgun (WGS) entry which is preliminary data.</text>
</comment>
<reference evidence="2 3" key="1">
    <citation type="submission" date="2019-03" db="EMBL/GenBank/DDBJ databases">
        <title>Single cell metagenomics reveals metabolic interactions within the superorganism composed of flagellate Streblomastix strix and complex community of Bacteroidetes bacteria on its surface.</title>
        <authorList>
            <person name="Treitli S.C."/>
            <person name="Kolisko M."/>
            <person name="Husnik F."/>
            <person name="Keeling P."/>
            <person name="Hampl V."/>
        </authorList>
    </citation>
    <scope>NUCLEOTIDE SEQUENCE [LARGE SCALE GENOMIC DNA]</scope>
    <source>
        <strain evidence="2">ST1C</strain>
    </source>
</reference>
<dbReference type="Pfam" id="PF00149">
    <property type="entry name" value="Metallophos"/>
    <property type="match status" value="1"/>
</dbReference>
<dbReference type="OrthoDB" id="783096at2759"/>
<name>A0A5J4W6E6_9EUKA</name>
<evidence type="ECO:0000259" key="1">
    <source>
        <dbReference type="Pfam" id="PF00149"/>
    </source>
</evidence>
<dbReference type="Proteomes" id="UP000324800">
    <property type="component" value="Unassembled WGS sequence"/>
</dbReference>
<dbReference type="Gene3D" id="3.60.21.10">
    <property type="match status" value="1"/>
</dbReference>
<evidence type="ECO:0000313" key="3">
    <source>
        <dbReference type="Proteomes" id="UP000324800"/>
    </source>
</evidence>
<sequence length="312" mass="35318">MLIAHLNGLLILRNKKVNLKSSKLKQPLRIIQLSDVHIGTRSKSFLQKVVNRVNELKGDVVCITGDLVDSRGVIQTVGSQDDIHKLDEKSELQPYPIMSPLSNLTAKFGVYFVLGNHDLWCGREGVVKMIQHFPNIHFLSNEYVDITLKEQQTSDLNENQYNKIRVIGIEDGSADQFNEYYNSIIKPDSPFLLSETNESPYTVILHHRPHKKVWLEAMNQLKGDLFLAGHTHNGQIFPVHPVVYFQFPHTTGLLSTKDNKNQQSDIKSNQNVEDQSYSFTRHMYVSSGTGTFATPARSSGFSEITIITITPE</sequence>
<dbReference type="PANTHER" id="PTHR31302:SF0">
    <property type="entry name" value="TRANSMEMBRANE PROTEIN WITH METALLOPHOSPHOESTERASE DOMAIN"/>
    <property type="match status" value="1"/>
</dbReference>
<dbReference type="PANTHER" id="PTHR31302">
    <property type="entry name" value="TRANSMEMBRANE PROTEIN WITH METALLOPHOSPHOESTERASE DOMAIN-RELATED"/>
    <property type="match status" value="1"/>
</dbReference>
<organism evidence="2 3">
    <name type="scientific">Streblomastix strix</name>
    <dbReference type="NCBI Taxonomy" id="222440"/>
    <lineage>
        <taxon>Eukaryota</taxon>
        <taxon>Metamonada</taxon>
        <taxon>Preaxostyla</taxon>
        <taxon>Oxymonadida</taxon>
        <taxon>Streblomastigidae</taxon>
        <taxon>Streblomastix</taxon>
    </lineage>
</organism>
<dbReference type="AlphaFoldDB" id="A0A5J4W6E6"/>
<dbReference type="SUPFAM" id="SSF56300">
    <property type="entry name" value="Metallo-dependent phosphatases"/>
    <property type="match status" value="1"/>
</dbReference>
<gene>
    <name evidence="2" type="ORF">EZS28_014248</name>
</gene>
<feature type="domain" description="Calcineurin-like phosphoesterase" evidence="1">
    <location>
        <begin position="28"/>
        <end position="233"/>
    </location>
</feature>
<proteinExistence type="predicted"/>
<dbReference type="EMBL" id="SNRW01003293">
    <property type="protein sequence ID" value="KAA6390226.1"/>
    <property type="molecule type" value="Genomic_DNA"/>
</dbReference>
<dbReference type="InterPro" id="IPR004843">
    <property type="entry name" value="Calcineurin-like_PHP"/>
</dbReference>
<dbReference type="GO" id="GO:0016787">
    <property type="term" value="F:hydrolase activity"/>
    <property type="evidence" value="ECO:0007669"/>
    <property type="project" value="InterPro"/>
</dbReference>
<accession>A0A5J4W6E6</accession>
<evidence type="ECO:0000313" key="2">
    <source>
        <dbReference type="EMBL" id="KAA6390226.1"/>
    </source>
</evidence>
<dbReference type="InterPro" id="IPR029052">
    <property type="entry name" value="Metallo-depent_PP-like"/>
</dbReference>
<protein>
    <recommendedName>
        <fullName evidence="1">Calcineurin-like phosphoesterase domain-containing protein</fullName>
    </recommendedName>
</protein>
<dbReference type="InterPro" id="IPR051158">
    <property type="entry name" value="Metallophosphoesterase_sf"/>
</dbReference>